<accession>A0ABR9PY01</accession>
<dbReference type="PROSITE" id="PS51257">
    <property type="entry name" value="PROKAR_LIPOPROTEIN"/>
    <property type="match status" value="1"/>
</dbReference>
<evidence type="ECO:0000313" key="2">
    <source>
        <dbReference type="EMBL" id="MBE4752808.1"/>
    </source>
</evidence>
<evidence type="ECO:0000256" key="1">
    <source>
        <dbReference type="SAM" id="MobiDB-lite"/>
    </source>
</evidence>
<sequence length="549" mass="53940">MDIMRGVRRSVLVIAGAALACSSGEDGGTGLPSALPPMTQDTPGSPGMEVAQPSAVSYFLAVDSSTYRAGAAINVAWSAPSAHSMGDWVGLYRVGDATAAYLARKYVPSGSAGLLTFSAPVQSGTYEVRYVPEGGTASVGVSTPFTVSLTAGNIFLFSNYEGGNFTLVVDQNLPNIQLGIATYKATTVTLTGPYVNNVSTVLLAGYASGSTVTGIDAARVQRVPSEPVTRQQPYSNNHLVYATGWRIGTWTAGGGNSKTQIEEYFMSKFGEVSVLSHMSQYSPFNGSIPLSQARLNMVVVRDASSLDIASALGRPSGPVKVTVDVNAAVGSSSALTPALTTGMLVAGSTVHFNNYASILGAGGAGGSGGNGGGGGQPRSCSRDGLPGGHALVLTVPTTINNQGNIWGGGGGGGGGSGCNSNAGGGGGAGAVGGAGGAGASSLSPADELAFCGQDNGGRSGAPGAPGGNTGGEGGKDGDYAGGSMGPGSYIVLGGDGGGYGQPGQPSGACVFASSGGAAGAAIKRNGHAVNIPDGAYDTGGGRIRGLVAR</sequence>
<dbReference type="EMBL" id="JAAIYO010000014">
    <property type="protein sequence ID" value="MBE4752808.1"/>
    <property type="molecule type" value="Genomic_DNA"/>
</dbReference>
<proteinExistence type="predicted"/>
<organism evidence="2 3">
    <name type="scientific">Corallococcus soli</name>
    <dbReference type="NCBI Taxonomy" id="2710757"/>
    <lineage>
        <taxon>Bacteria</taxon>
        <taxon>Pseudomonadati</taxon>
        <taxon>Myxococcota</taxon>
        <taxon>Myxococcia</taxon>
        <taxon>Myxococcales</taxon>
        <taxon>Cystobacterineae</taxon>
        <taxon>Myxococcaceae</taxon>
        <taxon>Corallococcus</taxon>
    </lineage>
</organism>
<dbReference type="RefSeq" id="WP_227027993.1">
    <property type="nucleotide sequence ID" value="NZ_JAAIYO010000014.1"/>
</dbReference>
<feature type="compositionally biased region" description="Gly residues" evidence="1">
    <location>
        <begin position="454"/>
        <end position="472"/>
    </location>
</feature>
<name>A0ABR9PY01_9BACT</name>
<gene>
    <name evidence="2" type="ORF">G4177_32095</name>
</gene>
<protein>
    <submittedName>
        <fullName evidence="2">Uncharacterized protein</fullName>
    </submittedName>
</protein>
<feature type="region of interest" description="Disordered" evidence="1">
    <location>
        <begin position="367"/>
        <end position="387"/>
    </location>
</feature>
<feature type="compositionally biased region" description="Gly residues" evidence="1">
    <location>
        <begin position="367"/>
        <end position="376"/>
    </location>
</feature>
<feature type="region of interest" description="Disordered" evidence="1">
    <location>
        <begin position="448"/>
        <end position="480"/>
    </location>
</feature>
<keyword evidence="3" id="KW-1185">Reference proteome</keyword>
<dbReference type="Proteomes" id="UP001516472">
    <property type="component" value="Unassembled WGS sequence"/>
</dbReference>
<reference evidence="2 3" key="1">
    <citation type="submission" date="2020-02" db="EMBL/GenBank/DDBJ databases">
        <authorList>
            <person name="Babadi Z.K."/>
            <person name="Risdian C."/>
            <person name="Ebrahimipour G.H."/>
            <person name="Wink J."/>
        </authorList>
    </citation>
    <scope>NUCLEOTIDE SEQUENCE [LARGE SCALE GENOMIC DNA]</scope>
    <source>
        <strain evidence="2 3">ZKHCc1 1396</strain>
    </source>
</reference>
<comment type="caution">
    <text evidence="2">The sequence shown here is derived from an EMBL/GenBank/DDBJ whole genome shotgun (WGS) entry which is preliminary data.</text>
</comment>
<evidence type="ECO:0000313" key="3">
    <source>
        <dbReference type="Proteomes" id="UP001516472"/>
    </source>
</evidence>